<dbReference type="AlphaFoldDB" id="A0AAF0J094"/>
<dbReference type="Pfam" id="PF04696">
    <property type="entry name" value="Pinin_SDK_memA"/>
    <property type="match status" value="1"/>
</dbReference>
<reference evidence="4" key="1">
    <citation type="submission" date="2023-03" db="EMBL/GenBank/DDBJ databases">
        <title>Mating type loci evolution in Malassezia.</title>
        <authorList>
            <person name="Coelho M.A."/>
        </authorList>
    </citation>
    <scope>NUCLEOTIDE SEQUENCE</scope>
    <source>
        <strain evidence="4">CBS 12830</strain>
    </source>
</reference>
<feature type="coiled-coil region" evidence="1">
    <location>
        <begin position="196"/>
        <end position="245"/>
    </location>
</feature>
<organism evidence="4 5">
    <name type="scientific">Malassezia equina</name>
    <dbReference type="NCBI Taxonomy" id="1381935"/>
    <lineage>
        <taxon>Eukaryota</taxon>
        <taxon>Fungi</taxon>
        <taxon>Dikarya</taxon>
        <taxon>Basidiomycota</taxon>
        <taxon>Ustilaginomycotina</taxon>
        <taxon>Malasseziomycetes</taxon>
        <taxon>Malasseziales</taxon>
        <taxon>Malasseziaceae</taxon>
        <taxon>Malassezia</taxon>
    </lineage>
</organism>
<keyword evidence="5" id="KW-1185">Reference proteome</keyword>
<keyword evidence="1" id="KW-0175">Coiled coil</keyword>
<feature type="domain" description="Pinin/SDK/MemA protein" evidence="3">
    <location>
        <begin position="49"/>
        <end position="163"/>
    </location>
</feature>
<evidence type="ECO:0000313" key="5">
    <source>
        <dbReference type="Proteomes" id="UP001214415"/>
    </source>
</evidence>
<evidence type="ECO:0000256" key="1">
    <source>
        <dbReference type="SAM" id="Coils"/>
    </source>
</evidence>
<evidence type="ECO:0000256" key="2">
    <source>
        <dbReference type="SAM" id="MobiDB-lite"/>
    </source>
</evidence>
<sequence>MAQASPHGTDPVTSGAQAPAHEEVAPATEPTAQDASSRPPPSSTHAAVDRQRHRRMMGMLHSTLAQARTRPGTPLNRDAKEHTSSAPNAVADQAAVAEERRAHDEERARVRRDVQRVHELAEKLAAYEAAHRAARASKRRLSSFLVTHTARRLAVRPPRDSAEMAATQAARIVPTVPLGANAQDDYEIYYLPRTLLPTQEDELDEQEEQVDAEMERADDEWDRLRDTLQAELRDIQARLQQHHVQW</sequence>
<accession>A0AAF0J094</accession>
<evidence type="ECO:0000259" key="3">
    <source>
        <dbReference type="Pfam" id="PF04696"/>
    </source>
</evidence>
<proteinExistence type="predicted"/>
<dbReference type="Proteomes" id="UP001214415">
    <property type="component" value="Chromosome 7"/>
</dbReference>
<protein>
    <recommendedName>
        <fullName evidence="3">Pinin/SDK/MemA protein domain-containing protein</fullName>
    </recommendedName>
</protein>
<feature type="compositionally biased region" description="Basic and acidic residues" evidence="2">
    <location>
        <begin position="97"/>
        <end position="109"/>
    </location>
</feature>
<feature type="region of interest" description="Disordered" evidence="2">
    <location>
        <begin position="1"/>
        <end position="109"/>
    </location>
</feature>
<dbReference type="InterPro" id="IPR006786">
    <property type="entry name" value="Pinin_SDK_MemA"/>
</dbReference>
<dbReference type="EMBL" id="CP119906">
    <property type="protein sequence ID" value="WFD24741.1"/>
    <property type="molecule type" value="Genomic_DNA"/>
</dbReference>
<name>A0AAF0J094_9BASI</name>
<evidence type="ECO:0000313" key="4">
    <source>
        <dbReference type="EMBL" id="WFD24741.1"/>
    </source>
</evidence>
<gene>
    <name evidence="4" type="ORF">MEQU1_003445</name>
</gene>